<proteinExistence type="predicted"/>
<evidence type="ECO:0000313" key="1">
    <source>
        <dbReference type="EMBL" id="CAB5225558.1"/>
    </source>
</evidence>
<organism evidence="1">
    <name type="scientific">uncultured Caudovirales phage</name>
    <dbReference type="NCBI Taxonomy" id="2100421"/>
    <lineage>
        <taxon>Viruses</taxon>
        <taxon>Duplodnaviria</taxon>
        <taxon>Heunggongvirae</taxon>
        <taxon>Uroviricota</taxon>
        <taxon>Caudoviricetes</taxon>
        <taxon>Peduoviridae</taxon>
        <taxon>Maltschvirus</taxon>
        <taxon>Maltschvirus maltsch</taxon>
    </lineage>
</organism>
<dbReference type="EMBL" id="LR798348">
    <property type="protein sequence ID" value="CAB5225558.1"/>
    <property type="molecule type" value="Genomic_DNA"/>
</dbReference>
<sequence length="69" mass="8034">MTTDTLTHQLARALAKMPVLTKQQETLKFTALEDYFNHYRMAFKPSSDADVIDDTTDTLNMRRIERKQA</sequence>
<name>A0A6J7X6U9_9CAUD</name>
<accession>A0A6J7X6U9</accession>
<protein>
    <submittedName>
        <fullName evidence="1">Uncharacterized protein</fullName>
    </submittedName>
</protein>
<gene>
    <name evidence="1" type="ORF">UFOVP745_34</name>
</gene>
<reference evidence="1" key="1">
    <citation type="submission" date="2020-05" db="EMBL/GenBank/DDBJ databases">
        <authorList>
            <person name="Chiriac C."/>
            <person name="Salcher M."/>
            <person name="Ghai R."/>
            <person name="Kavagutti S V."/>
        </authorList>
    </citation>
    <scope>NUCLEOTIDE SEQUENCE</scope>
</reference>